<comment type="subcellular location">
    <subcellularLocation>
        <location evidence="3">Cell envelope</location>
    </subcellularLocation>
</comment>
<evidence type="ECO:0000256" key="7">
    <source>
        <dbReference type="ARBA" id="ARBA00022737"/>
    </source>
</evidence>
<keyword evidence="5" id="KW-0004">4Fe-4S</keyword>
<dbReference type="GO" id="GO:0046872">
    <property type="term" value="F:metal ion binding"/>
    <property type="evidence" value="ECO:0007669"/>
    <property type="project" value="UniProtKB-KW"/>
</dbReference>
<dbReference type="GO" id="GO:0009061">
    <property type="term" value="P:anaerobic respiration"/>
    <property type="evidence" value="ECO:0007669"/>
    <property type="project" value="InterPro"/>
</dbReference>
<dbReference type="PANTHER" id="PTHR43518">
    <property type="entry name" value="NITRATE REDUCTASE BETA SUBUNIT"/>
    <property type="match status" value="1"/>
</dbReference>
<dbReference type="EMBL" id="CP025066">
    <property type="protein sequence ID" value="AUX10009.1"/>
    <property type="molecule type" value="Genomic_DNA"/>
</dbReference>
<evidence type="ECO:0000256" key="4">
    <source>
        <dbReference type="ARBA" id="ARBA00022448"/>
    </source>
</evidence>
<sequence>MSYTETADGVDNQIAMVLDLNKCIGCQTCTIACKTNWTDEPGREYMYWNNVETKPGQGYPRGWEDVGDGWASEDRTERSPGEIPSIEGYGRHWEFNHEEVLLEGSDEHIAPAEDPEWGVNWEEDEGAGQYPNSYYFYLPRLCNHCTHPSCVEACPRQAVYKRSEDGIVLVDQERCRGYRHCVEGCPYHKIYFNMEEKTAEKCIFCYPRIEGNGPDGEQHAPACADSCVTMLRYVGRLDDPTGPIHKLVEEWEVALPLHAEYHTDPNVFYVPPMSPGQHTEEGETVDADRIPPTYLEELFGPDVHDALDTLERERERVRVGEDSELMEILTTNDRENQYQMEVFADD</sequence>
<evidence type="ECO:0000256" key="2">
    <source>
        <dbReference type="ARBA" id="ARBA00001966"/>
    </source>
</evidence>
<dbReference type="SUPFAM" id="SSF54862">
    <property type="entry name" value="4Fe-4S ferredoxins"/>
    <property type="match status" value="1"/>
</dbReference>
<dbReference type="Proteomes" id="UP000263012">
    <property type="component" value="Chromosome"/>
</dbReference>
<keyword evidence="4" id="KW-0813">Transport</keyword>
<keyword evidence="7" id="KW-0677">Repeat</keyword>
<dbReference type="PANTHER" id="PTHR43518:SF1">
    <property type="entry name" value="RESPIRATORY NITRATE REDUCTASE 1 BETA CHAIN"/>
    <property type="match status" value="1"/>
</dbReference>
<dbReference type="NCBIfam" id="TIGR03478">
    <property type="entry name" value="DMSO_red_II_bet"/>
    <property type="match status" value="1"/>
</dbReference>
<keyword evidence="9" id="KW-0408">Iron</keyword>
<name>A0A343TLN7_9EURY</name>
<dbReference type="PROSITE" id="PS51379">
    <property type="entry name" value="4FE4S_FER_2"/>
    <property type="match status" value="3"/>
</dbReference>
<proteinExistence type="predicted"/>
<feature type="domain" description="4Fe-4S ferredoxin-type" evidence="11">
    <location>
        <begin position="14"/>
        <end position="43"/>
    </location>
</feature>
<dbReference type="InterPro" id="IPR017896">
    <property type="entry name" value="4Fe4S_Fe-S-bd"/>
</dbReference>
<evidence type="ECO:0000259" key="11">
    <source>
        <dbReference type="PROSITE" id="PS51379"/>
    </source>
</evidence>
<feature type="domain" description="4Fe-4S ferredoxin-type" evidence="11">
    <location>
        <begin position="166"/>
        <end position="195"/>
    </location>
</feature>
<dbReference type="Pfam" id="PF13247">
    <property type="entry name" value="Fer4_11"/>
    <property type="match status" value="1"/>
</dbReference>
<evidence type="ECO:0000313" key="13">
    <source>
        <dbReference type="Proteomes" id="UP000263012"/>
    </source>
</evidence>
<accession>A0A343TLN7</accession>
<evidence type="ECO:0000313" key="12">
    <source>
        <dbReference type="EMBL" id="AUX10009.1"/>
    </source>
</evidence>
<dbReference type="GO" id="GO:0009055">
    <property type="term" value="F:electron transfer activity"/>
    <property type="evidence" value="ECO:0007669"/>
    <property type="project" value="TreeGrafter"/>
</dbReference>
<evidence type="ECO:0000256" key="8">
    <source>
        <dbReference type="ARBA" id="ARBA00022982"/>
    </source>
</evidence>
<dbReference type="GO" id="GO:0016020">
    <property type="term" value="C:membrane"/>
    <property type="evidence" value="ECO:0007669"/>
    <property type="project" value="TreeGrafter"/>
</dbReference>
<evidence type="ECO:0000256" key="1">
    <source>
        <dbReference type="ARBA" id="ARBA00001927"/>
    </source>
</evidence>
<keyword evidence="6" id="KW-0479">Metal-binding</keyword>
<keyword evidence="8" id="KW-0249">Electron transport</keyword>
<evidence type="ECO:0000256" key="10">
    <source>
        <dbReference type="ARBA" id="ARBA00023014"/>
    </source>
</evidence>
<reference evidence="13" key="1">
    <citation type="submission" date="2017-11" db="EMBL/GenBank/DDBJ databases">
        <title>Phenotypic and genomic properties of facultatively anaerobic sulfur-reducing natronoarchaea from hypersaline soda lakes.</title>
        <authorList>
            <person name="Sorokin D.Y."/>
            <person name="Kublanov I.V."/>
            <person name="Roman P."/>
            <person name="Sinninghe Damste J.S."/>
            <person name="Golyshin P.N."/>
            <person name="Rojo D."/>
            <person name="Ciordia S."/>
            <person name="Mena M.D.C."/>
            <person name="Ferrer M."/>
            <person name="Messina E."/>
            <person name="Smedile F."/>
            <person name="La Spada G."/>
            <person name="La Cono V."/>
            <person name="Yakimov M.M."/>
        </authorList>
    </citation>
    <scope>NUCLEOTIDE SEQUENCE [LARGE SCALE GENOMIC DNA]</scope>
    <source>
        <strain evidence="13">AArc-Sl</strain>
    </source>
</reference>
<dbReference type="GO" id="GO:0042597">
    <property type="term" value="C:periplasmic space"/>
    <property type="evidence" value="ECO:0007669"/>
    <property type="project" value="InterPro"/>
</dbReference>
<dbReference type="AlphaFoldDB" id="A0A343TLN7"/>
<keyword evidence="10" id="KW-0411">Iron-sulfur</keyword>
<evidence type="ECO:0000256" key="6">
    <source>
        <dbReference type="ARBA" id="ARBA00022723"/>
    </source>
</evidence>
<evidence type="ECO:0000256" key="5">
    <source>
        <dbReference type="ARBA" id="ARBA00022485"/>
    </source>
</evidence>
<feature type="domain" description="4Fe-4S ferredoxin-type" evidence="11">
    <location>
        <begin position="133"/>
        <end position="164"/>
    </location>
</feature>
<comment type="cofactor">
    <cofactor evidence="1">
        <name>[3Fe-4S] cluster</name>
        <dbReference type="ChEBI" id="CHEBI:21137"/>
    </cofactor>
</comment>
<keyword evidence="13" id="KW-1185">Reference proteome</keyword>
<organism evidence="12 13">
    <name type="scientific">Halalkaliarchaeum desulfuricum</name>
    <dbReference type="NCBI Taxonomy" id="2055893"/>
    <lineage>
        <taxon>Archaea</taxon>
        <taxon>Methanobacteriati</taxon>
        <taxon>Methanobacteriota</taxon>
        <taxon>Stenosarchaea group</taxon>
        <taxon>Halobacteria</taxon>
        <taxon>Halobacteriales</taxon>
        <taxon>Haloferacaceae</taxon>
        <taxon>Halalkaliarchaeum</taxon>
    </lineage>
</organism>
<evidence type="ECO:0000256" key="9">
    <source>
        <dbReference type="ARBA" id="ARBA00023004"/>
    </source>
</evidence>
<dbReference type="Gene3D" id="3.30.70.20">
    <property type="match status" value="3"/>
</dbReference>
<comment type="cofactor">
    <cofactor evidence="2">
        <name>[4Fe-4S] cluster</name>
        <dbReference type="ChEBI" id="CHEBI:49883"/>
    </cofactor>
</comment>
<dbReference type="InterPro" id="IPR017839">
    <property type="entry name" value="DMSO_Rdtase_II_Fe-S_su"/>
</dbReference>
<dbReference type="KEGG" id="hdf:AArcSl_2387"/>
<gene>
    <name evidence="12" type="primary">narH</name>
    <name evidence="12" type="ORF">AArcSl_2387</name>
</gene>
<dbReference type="GO" id="GO:0051539">
    <property type="term" value="F:4 iron, 4 sulfur cluster binding"/>
    <property type="evidence" value="ECO:0007669"/>
    <property type="project" value="UniProtKB-KW"/>
</dbReference>
<evidence type="ECO:0000256" key="3">
    <source>
        <dbReference type="ARBA" id="ARBA00004196"/>
    </source>
</evidence>
<protein>
    <submittedName>
        <fullName evidence="12">Nitrate reductase subunit beta</fullName>
    </submittedName>
</protein>